<accession>A0A1A8WME0</accession>
<organism evidence="2 3">
    <name type="scientific">Plasmodium ovale curtisi</name>
    <dbReference type="NCBI Taxonomy" id="864141"/>
    <lineage>
        <taxon>Eukaryota</taxon>
        <taxon>Sar</taxon>
        <taxon>Alveolata</taxon>
        <taxon>Apicomplexa</taxon>
        <taxon>Aconoidasida</taxon>
        <taxon>Haemosporida</taxon>
        <taxon>Plasmodiidae</taxon>
        <taxon>Plasmodium</taxon>
        <taxon>Plasmodium (Plasmodium)</taxon>
    </lineage>
</organism>
<evidence type="ECO:0000256" key="1">
    <source>
        <dbReference type="SAM" id="Coils"/>
    </source>
</evidence>
<keyword evidence="1" id="KW-0175">Coiled coil</keyword>
<proteinExistence type="predicted"/>
<gene>
    <name evidence="2" type="ORF">POVCU2_0080730</name>
</gene>
<evidence type="ECO:0000313" key="2">
    <source>
        <dbReference type="EMBL" id="SBS93378.1"/>
    </source>
</evidence>
<feature type="coiled-coil region" evidence="1">
    <location>
        <begin position="2"/>
        <end position="46"/>
    </location>
</feature>
<reference evidence="3" key="1">
    <citation type="submission" date="2016-05" db="EMBL/GenBank/DDBJ databases">
        <authorList>
            <person name="Naeem Raeece"/>
        </authorList>
    </citation>
    <scope>NUCLEOTIDE SEQUENCE [LARGE SCALE GENOMIC DNA]</scope>
</reference>
<evidence type="ECO:0000313" key="3">
    <source>
        <dbReference type="Proteomes" id="UP000078560"/>
    </source>
</evidence>
<dbReference type="AlphaFoldDB" id="A0A1A8WME0"/>
<feature type="coiled-coil region" evidence="1">
    <location>
        <begin position="82"/>
        <end position="109"/>
    </location>
</feature>
<dbReference type="EMBL" id="FLQU01001510">
    <property type="protein sequence ID" value="SBS93378.1"/>
    <property type="molecule type" value="Genomic_DNA"/>
</dbReference>
<protein>
    <submittedName>
        <fullName evidence="2">Uncharacterized protein</fullName>
    </submittedName>
</protein>
<sequence length="129" mass="15546">MKKELNEEKKKSNKYEREYNKEKGEVSILKEELKILEKEIEKKRTEFNIDKNIIKNLKLESDEFNNIISCSNETKKQLTDYIHNILNTLSEYNDKIDELKNSNILQDEKIQVYKKEIKKLKDDLIHMPL</sequence>
<name>A0A1A8WME0_PLAOA</name>
<dbReference type="Proteomes" id="UP000078560">
    <property type="component" value="Unassembled WGS sequence"/>
</dbReference>